<keyword evidence="4" id="KW-1185">Reference proteome</keyword>
<dbReference type="InterPro" id="IPR018391">
    <property type="entry name" value="PQQ_b-propeller_rpt"/>
</dbReference>
<dbReference type="STRING" id="1123755.SAMN05444714_0924"/>
<dbReference type="InterPro" id="IPR011047">
    <property type="entry name" value="Quinoprotein_ADH-like_sf"/>
</dbReference>
<organism evidence="3 4">
    <name type="scientific">Yoonia litorea</name>
    <dbReference type="NCBI Taxonomy" id="1123755"/>
    <lineage>
        <taxon>Bacteria</taxon>
        <taxon>Pseudomonadati</taxon>
        <taxon>Pseudomonadota</taxon>
        <taxon>Alphaproteobacteria</taxon>
        <taxon>Rhodobacterales</taxon>
        <taxon>Paracoccaceae</taxon>
        <taxon>Yoonia</taxon>
    </lineage>
</organism>
<dbReference type="SUPFAM" id="SSF50998">
    <property type="entry name" value="Quinoprotein alcohol dehydrogenase-like"/>
    <property type="match status" value="1"/>
</dbReference>
<dbReference type="InterPro" id="IPR002372">
    <property type="entry name" value="PQQ_rpt_dom"/>
</dbReference>
<gene>
    <name evidence="3" type="ORF">SAMN05444714_0924</name>
</gene>
<reference evidence="3 4" key="1">
    <citation type="submission" date="2016-10" db="EMBL/GenBank/DDBJ databases">
        <authorList>
            <person name="de Groot N.N."/>
        </authorList>
    </citation>
    <scope>NUCLEOTIDE SEQUENCE [LARGE SCALE GENOMIC DNA]</scope>
    <source>
        <strain evidence="3 4">DSM 29433</strain>
    </source>
</reference>
<feature type="chain" id="PRO_5011682418" evidence="1">
    <location>
        <begin position="18"/>
        <end position="432"/>
    </location>
</feature>
<evidence type="ECO:0000259" key="2">
    <source>
        <dbReference type="Pfam" id="PF13360"/>
    </source>
</evidence>
<evidence type="ECO:0000313" key="3">
    <source>
        <dbReference type="EMBL" id="SFS07322.1"/>
    </source>
</evidence>
<dbReference type="InterPro" id="IPR015943">
    <property type="entry name" value="WD40/YVTN_repeat-like_dom_sf"/>
</dbReference>
<dbReference type="PANTHER" id="PTHR34512:SF30">
    <property type="entry name" value="OUTER MEMBRANE PROTEIN ASSEMBLY FACTOR BAMB"/>
    <property type="match status" value="1"/>
</dbReference>
<dbReference type="Pfam" id="PF13360">
    <property type="entry name" value="PQQ_2"/>
    <property type="match status" value="1"/>
</dbReference>
<keyword evidence="1" id="KW-0732">Signal</keyword>
<dbReference type="Gene3D" id="2.130.10.10">
    <property type="entry name" value="YVTN repeat-like/Quinoprotein amine dehydrogenase"/>
    <property type="match status" value="1"/>
</dbReference>
<dbReference type="RefSeq" id="WP_242649748.1">
    <property type="nucleotide sequence ID" value="NZ_FOZM01000001.1"/>
</dbReference>
<dbReference type="EMBL" id="FOZM01000001">
    <property type="protein sequence ID" value="SFS07322.1"/>
    <property type="molecule type" value="Genomic_DNA"/>
</dbReference>
<dbReference type="Proteomes" id="UP000198926">
    <property type="component" value="Unassembled WGS sequence"/>
</dbReference>
<feature type="signal peptide" evidence="1">
    <location>
        <begin position="1"/>
        <end position="17"/>
    </location>
</feature>
<name>A0A1I6LVM9_9RHOB</name>
<proteinExistence type="predicted"/>
<dbReference type="AlphaFoldDB" id="A0A1I6LVM9"/>
<feature type="domain" description="Pyrrolo-quinoline quinone repeat" evidence="2">
    <location>
        <begin position="112"/>
        <end position="349"/>
    </location>
</feature>
<dbReference type="PANTHER" id="PTHR34512">
    <property type="entry name" value="CELL SURFACE PROTEIN"/>
    <property type="match status" value="1"/>
</dbReference>
<dbReference type="PROSITE" id="PS51257">
    <property type="entry name" value="PROKAR_LIPOPROTEIN"/>
    <property type="match status" value="1"/>
</dbReference>
<accession>A0A1I6LVM9</accession>
<dbReference type="SMART" id="SM00564">
    <property type="entry name" value="PQQ"/>
    <property type="match status" value="5"/>
</dbReference>
<evidence type="ECO:0000313" key="4">
    <source>
        <dbReference type="Proteomes" id="UP000198926"/>
    </source>
</evidence>
<protein>
    <submittedName>
        <fullName evidence="3">Outer membrane protein assembly factor BamB, contains PQQ-like beta-propeller repeat</fullName>
    </submittedName>
</protein>
<evidence type="ECO:0000256" key="1">
    <source>
        <dbReference type="SAM" id="SignalP"/>
    </source>
</evidence>
<sequence>MTIKSLLAGVCSLMVLAACGDDDFILPGERFDIRPQTATLNEAVAVSLPAQRVNSTWTHRNGSPSHAITHPALGADLTPVFVANVGEGDSDRARITAHPVVAGGLIFTLDARARVTAFAQDGTPVWTRDLTPRTDTDDDASGGGLTFADGTLYVTTGFGEITALDAASGQTRWVQDLDAPAMSPATVRGNLVYLVARDSTAWALESSNGRIAWQQAGAPSVANFGGGAAPATQGEYVVFPFPSGEVQATYPLGGIPRWSAFVAGERLGSAAGLITDIAGDPVISGNRVYIGNFGGRTVAIDLQSGERLWTAGEGAISPVWPVGNAVYLINDINELVRLDARTGAPIWRTALPRFEDPEDTRRQNRVFGHYGPVLAGGRLIVTSSDGVIRSFDPASGALVAQTALPGGAATGAVVANQTLYVVSKDGQLHAFR</sequence>